<dbReference type="AlphaFoldDB" id="A0A453RPY1"/>
<reference evidence="2" key="1">
    <citation type="journal article" date="2014" name="Science">
        <title>Ancient hybridizations among the ancestral genomes of bread wheat.</title>
        <authorList>
            <consortium name="International Wheat Genome Sequencing Consortium,"/>
            <person name="Marcussen T."/>
            <person name="Sandve S.R."/>
            <person name="Heier L."/>
            <person name="Spannagl M."/>
            <person name="Pfeifer M."/>
            <person name="Jakobsen K.S."/>
            <person name="Wulff B.B."/>
            <person name="Steuernagel B."/>
            <person name="Mayer K.F."/>
            <person name="Olsen O.A."/>
        </authorList>
    </citation>
    <scope>NUCLEOTIDE SEQUENCE [LARGE SCALE GENOMIC DNA]</scope>
    <source>
        <strain evidence="2">cv. AL8/78</strain>
    </source>
</reference>
<sequence length="73" mass="8423">CSICSHLLQSLERQIFRYGGSTSQLSGTTLVQLQQIHHGPLQRLLLYLNYNPGRLGNVLLYYNLYWSTQVLKL</sequence>
<name>A0A453RPY1_AEGTS</name>
<proteinExistence type="predicted"/>
<dbReference type="EnsemblPlants" id="AET7Gv20657300.4">
    <property type="protein sequence ID" value="AET7Gv20657300.4"/>
    <property type="gene ID" value="AET7Gv20657300"/>
</dbReference>
<organism evidence="1 2">
    <name type="scientific">Aegilops tauschii subsp. strangulata</name>
    <name type="common">Goatgrass</name>
    <dbReference type="NCBI Taxonomy" id="200361"/>
    <lineage>
        <taxon>Eukaryota</taxon>
        <taxon>Viridiplantae</taxon>
        <taxon>Streptophyta</taxon>
        <taxon>Embryophyta</taxon>
        <taxon>Tracheophyta</taxon>
        <taxon>Spermatophyta</taxon>
        <taxon>Magnoliopsida</taxon>
        <taxon>Liliopsida</taxon>
        <taxon>Poales</taxon>
        <taxon>Poaceae</taxon>
        <taxon>BOP clade</taxon>
        <taxon>Pooideae</taxon>
        <taxon>Triticodae</taxon>
        <taxon>Triticeae</taxon>
        <taxon>Triticinae</taxon>
        <taxon>Aegilops</taxon>
    </lineage>
</organism>
<reference evidence="1" key="3">
    <citation type="journal article" date="2017" name="Nature">
        <title>Genome sequence of the progenitor of the wheat D genome Aegilops tauschii.</title>
        <authorList>
            <person name="Luo M.C."/>
            <person name="Gu Y.Q."/>
            <person name="Puiu D."/>
            <person name="Wang H."/>
            <person name="Twardziok S.O."/>
            <person name="Deal K.R."/>
            <person name="Huo N."/>
            <person name="Zhu T."/>
            <person name="Wang L."/>
            <person name="Wang Y."/>
            <person name="McGuire P.E."/>
            <person name="Liu S."/>
            <person name="Long H."/>
            <person name="Ramasamy R.K."/>
            <person name="Rodriguez J.C."/>
            <person name="Van S.L."/>
            <person name="Yuan L."/>
            <person name="Wang Z."/>
            <person name="Xia Z."/>
            <person name="Xiao L."/>
            <person name="Anderson O.D."/>
            <person name="Ouyang S."/>
            <person name="Liang Y."/>
            <person name="Zimin A.V."/>
            <person name="Pertea G."/>
            <person name="Qi P."/>
            <person name="Bennetzen J.L."/>
            <person name="Dai X."/>
            <person name="Dawson M.W."/>
            <person name="Muller H.G."/>
            <person name="Kugler K."/>
            <person name="Rivarola-Duarte L."/>
            <person name="Spannagl M."/>
            <person name="Mayer K.F.X."/>
            <person name="Lu F.H."/>
            <person name="Bevan M.W."/>
            <person name="Leroy P."/>
            <person name="Li P."/>
            <person name="You F.M."/>
            <person name="Sun Q."/>
            <person name="Liu Z."/>
            <person name="Lyons E."/>
            <person name="Wicker T."/>
            <person name="Salzberg S.L."/>
            <person name="Devos K.M."/>
            <person name="Dvorak J."/>
        </authorList>
    </citation>
    <scope>NUCLEOTIDE SEQUENCE [LARGE SCALE GENOMIC DNA]</scope>
    <source>
        <strain evidence="1">cv. AL8/78</strain>
    </source>
</reference>
<reference evidence="2" key="2">
    <citation type="journal article" date="2017" name="Nat. Plants">
        <title>The Aegilops tauschii genome reveals multiple impacts of transposons.</title>
        <authorList>
            <person name="Zhao G."/>
            <person name="Zou C."/>
            <person name="Li K."/>
            <person name="Wang K."/>
            <person name="Li T."/>
            <person name="Gao L."/>
            <person name="Zhang X."/>
            <person name="Wang H."/>
            <person name="Yang Z."/>
            <person name="Liu X."/>
            <person name="Jiang W."/>
            <person name="Mao L."/>
            <person name="Kong X."/>
            <person name="Jiao Y."/>
            <person name="Jia J."/>
        </authorList>
    </citation>
    <scope>NUCLEOTIDE SEQUENCE [LARGE SCALE GENOMIC DNA]</scope>
    <source>
        <strain evidence="2">cv. AL8/78</strain>
    </source>
</reference>
<accession>A0A453RPY1</accession>
<protein>
    <submittedName>
        <fullName evidence="1">Uncharacterized protein</fullName>
    </submittedName>
</protein>
<reference evidence="1" key="5">
    <citation type="journal article" date="2021" name="G3 (Bethesda)">
        <title>Aegilops tauschii genome assembly Aet v5.0 features greater sequence contiguity and improved annotation.</title>
        <authorList>
            <person name="Wang L."/>
            <person name="Zhu T."/>
            <person name="Rodriguez J.C."/>
            <person name="Deal K.R."/>
            <person name="Dubcovsky J."/>
            <person name="McGuire P.E."/>
            <person name="Lux T."/>
            <person name="Spannagl M."/>
            <person name="Mayer K.F.X."/>
            <person name="Baldrich P."/>
            <person name="Meyers B.C."/>
            <person name="Huo N."/>
            <person name="Gu Y.Q."/>
            <person name="Zhou H."/>
            <person name="Devos K.M."/>
            <person name="Bennetzen J.L."/>
            <person name="Unver T."/>
            <person name="Budak H."/>
            <person name="Gulick P.J."/>
            <person name="Galiba G."/>
            <person name="Kalapos B."/>
            <person name="Nelson D.R."/>
            <person name="Li P."/>
            <person name="You F.M."/>
            <person name="Luo M.C."/>
            <person name="Dvorak J."/>
        </authorList>
    </citation>
    <scope>NUCLEOTIDE SEQUENCE [LARGE SCALE GENOMIC DNA]</scope>
    <source>
        <strain evidence="1">cv. AL8/78</strain>
    </source>
</reference>
<keyword evidence="2" id="KW-1185">Reference proteome</keyword>
<evidence type="ECO:0000313" key="1">
    <source>
        <dbReference type="EnsemblPlants" id="AET7Gv20657300.4"/>
    </source>
</evidence>
<dbReference type="Gramene" id="AET7Gv20657300.4">
    <property type="protein sequence ID" value="AET7Gv20657300.4"/>
    <property type="gene ID" value="AET7Gv20657300"/>
</dbReference>
<dbReference type="Proteomes" id="UP000015105">
    <property type="component" value="Chromosome 7D"/>
</dbReference>
<reference evidence="1" key="4">
    <citation type="submission" date="2019-03" db="UniProtKB">
        <authorList>
            <consortium name="EnsemblPlants"/>
        </authorList>
    </citation>
    <scope>IDENTIFICATION</scope>
</reference>
<evidence type="ECO:0000313" key="2">
    <source>
        <dbReference type="Proteomes" id="UP000015105"/>
    </source>
</evidence>